<name>A0ACC1HJX5_9FUNG</name>
<feature type="non-terminal residue" evidence="1">
    <location>
        <position position="78"/>
    </location>
</feature>
<organism evidence="1 2">
    <name type="scientific">Spiromyces aspiralis</name>
    <dbReference type="NCBI Taxonomy" id="68401"/>
    <lineage>
        <taxon>Eukaryota</taxon>
        <taxon>Fungi</taxon>
        <taxon>Fungi incertae sedis</taxon>
        <taxon>Zoopagomycota</taxon>
        <taxon>Kickxellomycotina</taxon>
        <taxon>Kickxellomycetes</taxon>
        <taxon>Kickxellales</taxon>
        <taxon>Kickxellaceae</taxon>
        <taxon>Spiromyces</taxon>
    </lineage>
</organism>
<evidence type="ECO:0000313" key="1">
    <source>
        <dbReference type="EMBL" id="KAJ1676335.1"/>
    </source>
</evidence>
<gene>
    <name evidence="1" type="ORF">EV182_008394</name>
</gene>
<keyword evidence="2" id="KW-1185">Reference proteome</keyword>
<sequence length="78" mass="9083">MAKTLPKPKSKKPQRLQNVGVYKVLPIYFEDSEAVHYLYLRKHSDQKAHPLTPADRTLFLLNLPTFATEKSIRQLFKS</sequence>
<dbReference type="EMBL" id="JAMZIH010004292">
    <property type="protein sequence ID" value="KAJ1676335.1"/>
    <property type="molecule type" value="Genomic_DNA"/>
</dbReference>
<dbReference type="Proteomes" id="UP001145114">
    <property type="component" value="Unassembled WGS sequence"/>
</dbReference>
<comment type="caution">
    <text evidence="1">The sequence shown here is derived from an EMBL/GenBank/DDBJ whole genome shotgun (WGS) entry which is preliminary data.</text>
</comment>
<accession>A0ACC1HJX5</accession>
<reference evidence="1" key="1">
    <citation type="submission" date="2022-06" db="EMBL/GenBank/DDBJ databases">
        <title>Phylogenomic reconstructions and comparative analyses of Kickxellomycotina fungi.</title>
        <authorList>
            <person name="Reynolds N.K."/>
            <person name="Stajich J.E."/>
            <person name="Barry K."/>
            <person name="Grigoriev I.V."/>
            <person name="Crous P."/>
            <person name="Smith M.E."/>
        </authorList>
    </citation>
    <scope>NUCLEOTIDE SEQUENCE</scope>
    <source>
        <strain evidence="1">RSA 2271</strain>
    </source>
</reference>
<evidence type="ECO:0000313" key="2">
    <source>
        <dbReference type="Proteomes" id="UP001145114"/>
    </source>
</evidence>
<proteinExistence type="predicted"/>
<protein>
    <submittedName>
        <fullName evidence="1">Uncharacterized protein</fullName>
    </submittedName>
</protein>